<evidence type="ECO:0000256" key="1">
    <source>
        <dbReference type="SAM" id="Phobius"/>
    </source>
</evidence>
<evidence type="ECO:0000313" key="2">
    <source>
        <dbReference type="EMBL" id="MBS8261057.1"/>
    </source>
</evidence>
<feature type="transmembrane region" description="Helical" evidence="1">
    <location>
        <begin position="6"/>
        <end position="28"/>
    </location>
</feature>
<dbReference type="AlphaFoldDB" id="A0A944CED0"/>
<keyword evidence="1" id="KW-0812">Transmembrane</keyword>
<name>A0A944CED0_9HYPH</name>
<evidence type="ECO:0000313" key="3">
    <source>
        <dbReference type="Proteomes" id="UP000705379"/>
    </source>
</evidence>
<comment type="caution">
    <text evidence="2">The sequence shown here is derived from an EMBL/GenBank/DDBJ whole genome shotgun (WGS) entry which is preliminary data.</text>
</comment>
<keyword evidence="1" id="KW-0472">Membrane</keyword>
<organism evidence="2 3">
    <name type="scientific">Roseibium polysiphoniae</name>
    <dbReference type="NCBI Taxonomy" id="2571221"/>
    <lineage>
        <taxon>Bacteria</taxon>
        <taxon>Pseudomonadati</taxon>
        <taxon>Pseudomonadota</taxon>
        <taxon>Alphaproteobacteria</taxon>
        <taxon>Hyphomicrobiales</taxon>
        <taxon>Stappiaceae</taxon>
        <taxon>Roseibium</taxon>
    </lineage>
</organism>
<dbReference type="RefSeq" id="WP_213216522.1">
    <property type="nucleotide sequence ID" value="NZ_QTKU01000003.1"/>
</dbReference>
<sequence>MFLADMTTFAMCLIYMLLALPFFTVCWLELESREGTHPICYALILLITVFWPLVTVAIAMLVLLLQSFAPARLNAERPSRANPPVV</sequence>
<dbReference type="Proteomes" id="UP000705379">
    <property type="component" value="Unassembled WGS sequence"/>
</dbReference>
<gene>
    <name evidence="2" type="ORF">DYI23_12585</name>
</gene>
<accession>A0A944CED0</accession>
<proteinExistence type="predicted"/>
<protein>
    <submittedName>
        <fullName evidence="2">Uncharacterized protein</fullName>
    </submittedName>
</protein>
<reference evidence="2" key="1">
    <citation type="submission" date="2018-08" db="EMBL/GenBank/DDBJ databases">
        <authorList>
            <person name="Jin W."/>
            <person name="Wang H."/>
            <person name="Yang Y."/>
            <person name="Li M."/>
            <person name="Liu J."/>
        </authorList>
    </citation>
    <scope>NUCLEOTIDE SEQUENCE</scope>
    <source>
        <strain evidence="2">AESS21</strain>
    </source>
</reference>
<keyword evidence="1" id="KW-1133">Transmembrane helix</keyword>
<reference evidence="2" key="2">
    <citation type="journal article" date="2021" name="Microorganisms">
        <title>Bacterial Dimethylsulfoniopropionate Biosynthesis in the East China Sea.</title>
        <authorList>
            <person name="Liu J."/>
            <person name="Zhang Y."/>
            <person name="Liu J."/>
            <person name="Zhong H."/>
            <person name="Williams B.T."/>
            <person name="Zheng Y."/>
            <person name="Curson A.R.J."/>
            <person name="Sun C."/>
            <person name="Sun H."/>
            <person name="Song D."/>
            <person name="Wagner Mackenzie B."/>
            <person name="Bermejo Martinez A."/>
            <person name="Todd J.D."/>
            <person name="Zhang X.H."/>
        </authorList>
    </citation>
    <scope>NUCLEOTIDE SEQUENCE</scope>
    <source>
        <strain evidence="2">AESS21</strain>
    </source>
</reference>
<dbReference type="EMBL" id="QTKU01000003">
    <property type="protein sequence ID" value="MBS8261057.1"/>
    <property type="molecule type" value="Genomic_DNA"/>
</dbReference>
<feature type="transmembrane region" description="Helical" evidence="1">
    <location>
        <begin position="40"/>
        <end position="65"/>
    </location>
</feature>